<name>A0ABR4FWN9_9EURO</name>
<keyword evidence="4" id="KW-0472">Membrane</keyword>
<accession>A0ABR4FWN9</accession>
<keyword evidence="1" id="KW-0880">Kelch repeat</keyword>
<evidence type="ECO:0000256" key="3">
    <source>
        <dbReference type="SAM" id="MobiDB-lite"/>
    </source>
</evidence>
<evidence type="ECO:0000256" key="5">
    <source>
        <dbReference type="SAM" id="SignalP"/>
    </source>
</evidence>
<dbReference type="Proteomes" id="UP001610563">
    <property type="component" value="Unassembled WGS sequence"/>
</dbReference>
<feature type="chain" id="PRO_5046697453" description="Kelch repeat protein" evidence="5">
    <location>
        <begin position="24"/>
        <end position="765"/>
    </location>
</feature>
<comment type="caution">
    <text evidence="6">The sequence shown here is derived from an EMBL/GenBank/DDBJ whole genome shotgun (WGS) entry which is preliminary data.</text>
</comment>
<evidence type="ECO:0000313" key="7">
    <source>
        <dbReference type="Proteomes" id="UP001610563"/>
    </source>
</evidence>
<dbReference type="InterPro" id="IPR011043">
    <property type="entry name" value="Gal_Oxase/kelch_b-propeller"/>
</dbReference>
<dbReference type="EMBL" id="JBFTWV010000092">
    <property type="protein sequence ID" value="KAL2787655.1"/>
    <property type="molecule type" value="Genomic_DNA"/>
</dbReference>
<dbReference type="Gene3D" id="2.120.10.80">
    <property type="entry name" value="Kelch-type beta propeller"/>
    <property type="match status" value="1"/>
</dbReference>
<dbReference type="CDD" id="cd12087">
    <property type="entry name" value="TM_EGFR-like"/>
    <property type="match status" value="1"/>
</dbReference>
<feature type="region of interest" description="Disordered" evidence="3">
    <location>
        <begin position="717"/>
        <end position="765"/>
    </location>
</feature>
<feature type="region of interest" description="Disordered" evidence="3">
    <location>
        <begin position="553"/>
        <end position="580"/>
    </location>
</feature>
<dbReference type="InterPro" id="IPR015915">
    <property type="entry name" value="Kelch-typ_b-propeller"/>
</dbReference>
<evidence type="ECO:0000313" key="6">
    <source>
        <dbReference type="EMBL" id="KAL2787655.1"/>
    </source>
</evidence>
<feature type="region of interest" description="Disordered" evidence="3">
    <location>
        <begin position="656"/>
        <end position="687"/>
    </location>
</feature>
<evidence type="ECO:0008006" key="8">
    <source>
        <dbReference type="Google" id="ProtNLM"/>
    </source>
</evidence>
<protein>
    <recommendedName>
        <fullName evidence="8">Kelch repeat protein</fullName>
    </recommendedName>
</protein>
<evidence type="ECO:0000256" key="2">
    <source>
        <dbReference type="ARBA" id="ARBA00022737"/>
    </source>
</evidence>
<feature type="transmembrane region" description="Helical" evidence="4">
    <location>
        <begin position="498"/>
        <end position="521"/>
    </location>
</feature>
<dbReference type="PANTHER" id="PTHR46228">
    <property type="entry name" value="KELCH DOMAIN-CONTAINING PROTEIN"/>
    <property type="match status" value="1"/>
</dbReference>
<organism evidence="6 7">
    <name type="scientific">Aspergillus keveii</name>
    <dbReference type="NCBI Taxonomy" id="714993"/>
    <lineage>
        <taxon>Eukaryota</taxon>
        <taxon>Fungi</taxon>
        <taxon>Dikarya</taxon>
        <taxon>Ascomycota</taxon>
        <taxon>Pezizomycotina</taxon>
        <taxon>Eurotiomycetes</taxon>
        <taxon>Eurotiomycetidae</taxon>
        <taxon>Eurotiales</taxon>
        <taxon>Aspergillaceae</taxon>
        <taxon>Aspergillus</taxon>
        <taxon>Aspergillus subgen. Nidulantes</taxon>
    </lineage>
</organism>
<evidence type="ECO:0000256" key="4">
    <source>
        <dbReference type="SAM" id="Phobius"/>
    </source>
</evidence>
<keyword evidence="5" id="KW-0732">Signal</keyword>
<feature type="compositionally biased region" description="Low complexity" evidence="3">
    <location>
        <begin position="731"/>
        <end position="744"/>
    </location>
</feature>
<dbReference type="PANTHER" id="PTHR46228:SF2">
    <property type="entry name" value="KELCH REPEAT PROTEIN (AFU_ORTHOLOGUE AFUA_4G14350)"/>
    <property type="match status" value="1"/>
</dbReference>
<feature type="compositionally biased region" description="Polar residues" evidence="3">
    <location>
        <begin position="566"/>
        <end position="577"/>
    </location>
</feature>
<gene>
    <name evidence="6" type="ORF">BJX66DRAFT_340967</name>
</gene>
<proteinExistence type="predicted"/>
<keyword evidence="4" id="KW-0812">Transmembrane</keyword>
<reference evidence="6 7" key="1">
    <citation type="submission" date="2024-07" db="EMBL/GenBank/DDBJ databases">
        <title>Section-level genome sequencing and comparative genomics of Aspergillus sections Usti and Cavernicolus.</title>
        <authorList>
            <consortium name="Lawrence Berkeley National Laboratory"/>
            <person name="Nybo J.L."/>
            <person name="Vesth T.C."/>
            <person name="Theobald S."/>
            <person name="Frisvad J.C."/>
            <person name="Larsen T.O."/>
            <person name="Kjaerboelling I."/>
            <person name="Rothschild-Mancinelli K."/>
            <person name="Lyhne E.K."/>
            <person name="Kogle M.E."/>
            <person name="Barry K."/>
            <person name="Clum A."/>
            <person name="Na H."/>
            <person name="Ledsgaard L."/>
            <person name="Lin J."/>
            <person name="Lipzen A."/>
            <person name="Kuo A."/>
            <person name="Riley R."/>
            <person name="Mondo S."/>
            <person name="Labutti K."/>
            <person name="Haridas S."/>
            <person name="Pangalinan J."/>
            <person name="Salamov A.A."/>
            <person name="Simmons B.A."/>
            <person name="Magnuson J.K."/>
            <person name="Chen J."/>
            <person name="Drula E."/>
            <person name="Henrissat B."/>
            <person name="Wiebenga A."/>
            <person name="Lubbers R.J."/>
            <person name="Gomes A.C."/>
            <person name="Makela M.R."/>
            <person name="Stajich J."/>
            <person name="Grigoriev I.V."/>
            <person name="Mortensen U.H."/>
            <person name="De Vries R.P."/>
            <person name="Baker S.E."/>
            <person name="Andersen M.R."/>
        </authorList>
    </citation>
    <scope>NUCLEOTIDE SEQUENCE [LARGE SCALE GENOMIC DNA]</scope>
    <source>
        <strain evidence="6 7">CBS 209.92</strain>
    </source>
</reference>
<keyword evidence="4" id="KW-1133">Transmembrane helix</keyword>
<sequence length="765" mass="81891">MSLNLRRWVFALVAVLLVGESWAQSWQNTVNVSMCTWADARVNTIRDTVYLDGGALWWQIGYNDGTTRPDSNNNNEGLLYYLHLNETFNTATSNLTALFGSIPKAGGIANNLAPTYQDGVMFANDNKFWLYGGLLTPTASQANPSPNQILAYELYQYGPHLTMWEPQFINEDLDNDVTRYITAGAGVSSPSENLGFYISGLRAPDWAPIYDNGSATNLSSHMIQVDMAEMRDPVFTNVSLPEFVPPRANGEAVWVPVGDKGIVVLIGGVRHLEAIYSDGLTDEQEEESGRVSPGYMSTVAVYDVAGERWYLQNTTGDIPPALTQFCSVYATAPNSTSHNIYIYGGYDGLSPLNTPSDSVYVLSLPSFEWIHLYDGDGQGRHGHKCVKPYPDQMLVLGGVVTDPLTCVDEMVRVFNLNTGRFQDTYDPKQWEEYVVPDLVASRVRGDTFPSSWTNTSLEAVFTRTYTSPIATYYPYNATNITTTTIPTPDSGGGSFPSWAGAVIGIVVGVLLLVGAFAFWFLRRRRKLAGAGGRRHSEASRGSRVMQWVHAGAFSPPNAKDADGEETTTVSGGFTNDETVAPSVTTAGATGTTATAEAGSEPVYEMQGTSQGYAVELPTAYNDNPLALSPASAAASSPATTPGAIGYISPVSPNIPQEKEADVPASATTTAGATATRPGHTRNVSSLSSMQSYSTQLVEIDGSVSGGGARPRYVSGVSEASISSAGTRIGEDSSVTGSGSGSASGNVRRENRGLGLEDIPDSEAER</sequence>
<evidence type="ECO:0000256" key="1">
    <source>
        <dbReference type="ARBA" id="ARBA00022441"/>
    </source>
</evidence>
<keyword evidence="2" id="KW-0677">Repeat</keyword>
<feature type="compositionally biased region" description="Low complexity" evidence="3">
    <location>
        <begin position="664"/>
        <end position="675"/>
    </location>
</feature>
<dbReference type="SUPFAM" id="SSF50965">
    <property type="entry name" value="Galactose oxidase, central domain"/>
    <property type="match status" value="1"/>
</dbReference>
<feature type="signal peptide" evidence="5">
    <location>
        <begin position="1"/>
        <end position="23"/>
    </location>
</feature>
<keyword evidence="7" id="KW-1185">Reference proteome</keyword>